<sequence length="81" mass="9236">MKIKVIFSDGSRRVLKSPSELQKIDKNREAKFVMDNGEVYTGYSDGDVDEEDDFCIMGTIHGIGLPFNRLLGWCYTTNKKI</sequence>
<dbReference type="EMBL" id="CP033459">
    <property type="protein sequence ID" value="QFQ13089.1"/>
    <property type="molecule type" value="Genomic_DNA"/>
</dbReference>
<dbReference type="RefSeq" id="WP_111899438.1">
    <property type="nucleotide sequence ID" value="NZ_CP033459.1"/>
</dbReference>
<dbReference type="OrthoDB" id="1088418at2"/>
<evidence type="ECO:0000313" key="2">
    <source>
        <dbReference type="Proteomes" id="UP000249375"/>
    </source>
</evidence>
<dbReference type="Proteomes" id="UP000249375">
    <property type="component" value="Chromosome"/>
</dbReference>
<name>A0A5P8E7R9_9BACT</name>
<dbReference type="AlphaFoldDB" id="A0A5P8E7R9"/>
<protein>
    <submittedName>
        <fullName evidence="1">Uncharacterized protein</fullName>
    </submittedName>
</protein>
<keyword evidence="2" id="KW-1185">Reference proteome</keyword>
<proteinExistence type="predicted"/>
<evidence type="ECO:0000313" key="1">
    <source>
        <dbReference type="EMBL" id="QFQ13089.1"/>
    </source>
</evidence>
<dbReference type="KEGG" id="alq:C7Y71_008700"/>
<reference evidence="1 2" key="1">
    <citation type="submission" date="2018-11" db="EMBL/GenBank/DDBJ databases">
        <authorList>
            <person name="Na S.W."/>
            <person name="Baik M."/>
        </authorList>
    </citation>
    <scope>NUCLEOTIDE SEQUENCE [LARGE SCALE GENOMIC DNA]</scope>
    <source>
        <strain evidence="1 2">E39</strain>
    </source>
</reference>
<accession>A0A5P8E7R9</accession>
<gene>
    <name evidence="1" type="ORF">C7Y71_008700</name>
</gene>
<organism evidence="1 2">
    <name type="scientific">Pseudoprevotella muciniphila</name>
    <dbReference type="NCBI Taxonomy" id="2133944"/>
    <lineage>
        <taxon>Bacteria</taxon>
        <taxon>Pseudomonadati</taxon>
        <taxon>Bacteroidota</taxon>
        <taxon>Bacteroidia</taxon>
        <taxon>Bacteroidales</taxon>
        <taxon>Prevotellaceae</taxon>
        <taxon>Pseudoprevotella</taxon>
    </lineage>
</organism>